<dbReference type="AlphaFoldDB" id="A0A484I861"/>
<dbReference type="Proteomes" id="UP000294299">
    <property type="component" value="Chromosome NFRAN"/>
</dbReference>
<dbReference type="GeneID" id="55648719"/>
<reference evidence="1 2" key="1">
    <citation type="submission" date="2019-02" db="EMBL/GenBank/DDBJ databases">
        <authorList>
            <person name="Lehtovirta-Morley E L."/>
        </authorList>
    </citation>
    <scope>NUCLEOTIDE SEQUENCE [LARGE SCALE GENOMIC DNA]</scope>
    <source>
        <strain evidence="1">NFRAN1</strain>
    </source>
</reference>
<dbReference type="RefSeq" id="WP_172602056.1">
    <property type="nucleotide sequence ID" value="NZ_LR216287.1"/>
</dbReference>
<dbReference type="EMBL" id="LR216287">
    <property type="protein sequence ID" value="VFJ12933.1"/>
    <property type="molecule type" value="Genomic_DNA"/>
</dbReference>
<proteinExistence type="predicted"/>
<evidence type="ECO:0000313" key="2">
    <source>
        <dbReference type="Proteomes" id="UP000294299"/>
    </source>
</evidence>
<accession>A0A484I861</accession>
<gene>
    <name evidence="1" type="ORF">NFRAN_0611</name>
</gene>
<evidence type="ECO:0000313" key="1">
    <source>
        <dbReference type="EMBL" id="VFJ12933.1"/>
    </source>
</evidence>
<keyword evidence="2" id="KW-1185">Reference proteome</keyword>
<dbReference type="KEGG" id="nfn:NFRAN_0611"/>
<name>A0A484I861_9ARCH</name>
<organism evidence="1 2">
    <name type="scientific">Candidatus Nitrosocosmicus franklandianus</name>
    <dbReference type="NCBI Taxonomy" id="1798806"/>
    <lineage>
        <taxon>Archaea</taxon>
        <taxon>Nitrososphaerota</taxon>
        <taxon>Nitrososphaeria</taxon>
        <taxon>Nitrososphaerales</taxon>
        <taxon>Nitrososphaeraceae</taxon>
        <taxon>Candidatus Nitrosocosmicus</taxon>
    </lineage>
</organism>
<sequence length="49" mass="5493">MNEYHLSILFVTMITLLALSISSQTPAHSFLNPDIETIKSLLNFNDSIV</sequence>
<protein>
    <submittedName>
        <fullName evidence="1">Uncharacterized protein</fullName>
    </submittedName>
</protein>